<feature type="signal peptide" evidence="1">
    <location>
        <begin position="1"/>
        <end position="19"/>
    </location>
</feature>
<sequence>MHLPTLLLLTLLTTASVTADAQCAGKPDNTPCKVHVAVSAAYLSRWMEYVRGRSASARGVLRGVARAAREGM</sequence>
<feature type="non-terminal residue" evidence="2">
    <location>
        <position position="72"/>
    </location>
</feature>
<accession>A0A6G1L690</accession>
<gene>
    <name evidence="2" type="ORF">EJ03DRAFT_328387</name>
</gene>
<reference evidence="2" key="1">
    <citation type="journal article" date="2020" name="Stud. Mycol.">
        <title>101 Dothideomycetes genomes: a test case for predicting lifestyles and emergence of pathogens.</title>
        <authorList>
            <person name="Haridas S."/>
            <person name="Albert R."/>
            <person name="Binder M."/>
            <person name="Bloem J."/>
            <person name="Labutti K."/>
            <person name="Salamov A."/>
            <person name="Andreopoulos B."/>
            <person name="Baker S."/>
            <person name="Barry K."/>
            <person name="Bills G."/>
            <person name="Bluhm B."/>
            <person name="Cannon C."/>
            <person name="Castanera R."/>
            <person name="Culley D."/>
            <person name="Daum C."/>
            <person name="Ezra D."/>
            <person name="Gonzalez J."/>
            <person name="Henrissat B."/>
            <person name="Kuo A."/>
            <person name="Liang C."/>
            <person name="Lipzen A."/>
            <person name="Lutzoni F."/>
            <person name="Magnuson J."/>
            <person name="Mondo S."/>
            <person name="Nolan M."/>
            <person name="Ohm R."/>
            <person name="Pangilinan J."/>
            <person name="Park H.-J."/>
            <person name="Ramirez L."/>
            <person name="Alfaro M."/>
            <person name="Sun H."/>
            <person name="Tritt A."/>
            <person name="Yoshinaga Y."/>
            <person name="Zwiers L.-H."/>
            <person name="Turgeon B."/>
            <person name="Goodwin S."/>
            <person name="Spatafora J."/>
            <person name="Crous P."/>
            <person name="Grigoriev I."/>
        </authorList>
    </citation>
    <scope>NUCLEOTIDE SEQUENCE</scope>
    <source>
        <strain evidence="2">CBS 116005</strain>
    </source>
</reference>
<evidence type="ECO:0000313" key="2">
    <source>
        <dbReference type="EMBL" id="KAF2768356.1"/>
    </source>
</evidence>
<feature type="chain" id="PRO_5026255198" evidence="1">
    <location>
        <begin position="20"/>
        <end position="72"/>
    </location>
</feature>
<evidence type="ECO:0000313" key="3">
    <source>
        <dbReference type="Proteomes" id="UP000799436"/>
    </source>
</evidence>
<name>A0A6G1L690_9PEZI</name>
<organism evidence="2 3">
    <name type="scientific">Teratosphaeria nubilosa</name>
    <dbReference type="NCBI Taxonomy" id="161662"/>
    <lineage>
        <taxon>Eukaryota</taxon>
        <taxon>Fungi</taxon>
        <taxon>Dikarya</taxon>
        <taxon>Ascomycota</taxon>
        <taxon>Pezizomycotina</taxon>
        <taxon>Dothideomycetes</taxon>
        <taxon>Dothideomycetidae</taxon>
        <taxon>Mycosphaerellales</taxon>
        <taxon>Teratosphaeriaceae</taxon>
        <taxon>Teratosphaeria</taxon>
    </lineage>
</organism>
<protein>
    <submittedName>
        <fullName evidence="2">Uncharacterized protein</fullName>
    </submittedName>
</protein>
<dbReference type="Proteomes" id="UP000799436">
    <property type="component" value="Unassembled WGS sequence"/>
</dbReference>
<keyword evidence="3" id="KW-1185">Reference proteome</keyword>
<proteinExistence type="predicted"/>
<dbReference type="AlphaFoldDB" id="A0A6G1L690"/>
<keyword evidence="1" id="KW-0732">Signal</keyword>
<dbReference type="EMBL" id="ML995845">
    <property type="protein sequence ID" value="KAF2768356.1"/>
    <property type="molecule type" value="Genomic_DNA"/>
</dbReference>
<evidence type="ECO:0000256" key="1">
    <source>
        <dbReference type="SAM" id="SignalP"/>
    </source>
</evidence>